<feature type="region of interest" description="Disordered" evidence="5">
    <location>
        <begin position="118"/>
        <end position="156"/>
    </location>
</feature>
<feature type="domain" description="CopC" evidence="6">
    <location>
        <begin position="32"/>
        <end position="124"/>
    </location>
</feature>
<evidence type="ECO:0000256" key="5">
    <source>
        <dbReference type="SAM" id="MobiDB-lite"/>
    </source>
</evidence>
<dbReference type="PANTHER" id="PTHR34820:SF4">
    <property type="entry name" value="INNER MEMBRANE PROTEIN YEBZ"/>
    <property type="match status" value="1"/>
</dbReference>
<keyword evidence="4" id="KW-0186">Copper</keyword>
<reference evidence="7 8" key="1">
    <citation type="submission" date="2023-12" db="EMBL/GenBank/DDBJ databases">
        <title>Blastococcus brunescens sp. nov., an actonobacterium isolated from sandstone collected in sahara desert.</title>
        <authorList>
            <person name="Gtari M."/>
            <person name="Ghodhbane F."/>
        </authorList>
    </citation>
    <scope>NUCLEOTIDE SEQUENCE [LARGE SCALE GENOMIC DNA]</scope>
    <source>
        <strain evidence="7 8">BMG 8361</strain>
    </source>
</reference>
<dbReference type="Pfam" id="PF04234">
    <property type="entry name" value="CopC"/>
    <property type="match status" value="1"/>
</dbReference>
<evidence type="ECO:0000313" key="8">
    <source>
        <dbReference type="Proteomes" id="UP001324287"/>
    </source>
</evidence>
<sequence>MTVQRFLVLLVAGAIAMAGLLLGPGVTTASAHDALVAVTPADGGTLETAPEQVTLEFSGSPQELGTRVLVTAPDGRPVSDGPVELRDTTVSQALAADLPAGTYTVEWRVTSADGHPLSGTSTFDLAGGPPGSVAQADPTTPSAATAADTSGSLLSP</sequence>
<proteinExistence type="predicted"/>
<keyword evidence="8" id="KW-1185">Reference proteome</keyword>
<feature type="compositionally biased region" description="Low complexity" evidence="5">
    <location>
        <begin position="136"/>
        <end position="150"/>
    </location>
</feature>
<dbReference type="Gene3D" id="2.60.40.1220">
    <property type="match status" value="1"/>
</dbReference>
<evidence type="ECO:0000256" key="4">
    <source>
        <dbReference type="ARBA" id="ARBA00023008"/>
    </source>
</evidence>
<dbReference type="InterPro" id="IPR014756">
    <property type="entry name" value="Ig_E-set"/>
</dbReference>
<organism evidence="7 8">
    <name type="scientific">Blastococcus brunescens</name>
    <dbReference type="NCBI Taxonomy" id="1564165"/>
    <lineage>
        <taxon>Bacteria</taxon>
        <taxon>Bacillati</taxon>
        <taxon>Actinomycetota</taxon>
        <taxon>Actinomycetes</taxon>
        <taxon>Geodermatophilales</taxon>
        <taxon>Geodermatophilaceae</taxon>
        <taxon>Blastococcus</taxon>
    </lineage>
</organism>
<comment type="subcellular location">
    <subcellularLocation>
        <location evidence="1">Cell envelope</location>
    </subcellularLocation>
</comment>
<dbReference type="InterPro" id="IPR032694">
    <property type="entry name" value="CopC/D"/>
</dbReference>
<name>A0ABZ1B3I3_9ACTN</name>
<dbReference type="Proteomes" id="UP001324287">
    <property type="component" value="Chromosome"/>
</dbReference>
<dbReference type="PANTHER" id="PTHR34820">
    <property type="entry name" value="INNER MEMBRANE PROTEIN YEBZ"/>
    <property type="match status" value="1"/>
</dbReference>
<dbReference type="EMBL" id="CP141261">
    <property type="protein sequence ID" value="WRL65367.1"/>
    <property type="molecule type" value="Genomic_DNA"/>
</dbReference>
<evidence type="ECO:0000256" key="2">
    <source>
        <dbReference type="ARBA" id="ARBA00022723"/>
    </source>
</evidence>
<protein>
    <submittedName>
        <fullName evidence="7">Copper resistance protein CopC</fullName>
    </submittedName>
</protein>
<dbReference type="InterPro" id="IPR007348">
    <property type="entry name" value="CopC_dom"/>
</dbReference>
<dbReference type="InterPro" id="IPR014755">
    <property type="entry name" value="Cu-Rt/internalin_Ig-like"/>
</dbReference>
<evidence type="ECO:0000256" key="3">
    <source>
        <dbReference type="ARBA" id="ARBA00022729"/>
    </source>
</evidence>
<evidence type="ECO:0000256" key="1">
    <source>
        <dbReference type="ARBA" id="ARBA00004196"/>
    </source>
</evidence>
<accession>A0ABZ1B3I3</accession>
<gene>
    <name evidence="7" type="ORF">U6N30_06955</name>
</gene>
<keyword evidence="3" id="KW-0732">Signal</keyword>
<evidence type="ECO:0000259" key="6">
    <source>
        <dbReference type="Pfam" id="PF04234"/>
    </source>
</evidence>
<evidence type="ECO:0000313" key="7">
    <source>
        <dbReference type="EMBL" id="WRL65367.1"/>
    </source>
</evidence>
<dbReference type="SUPFAM" id="SSF81296">
    <property type="entry name" value="E set domains"/>
    <property type="match status" value="1"/>
</dbReference>
<keyword evidence="2" id="KW-0479">Metal-binding</keyword>
<dbReference type="RefSeq" id="WP_324276691.1">
    <property type="nucleotide sequence ID" value="NZ_CP141261.1"/>
</dbReference>